<organism evidence="1 2">
    <name type="scientific">Belliella alkalica</name>
    <dbReference type="NCBI Taxonomy" id="1730871"/>
    <lineage>
        <taxon>Bacteria</taxon>
        <taxon>Pseudomonadati</taxon>
        <taxon>Bacteroidota</taxon>
        <taxon>Cytophagia</taxon>
        <taxon>Cytophagales</taxon>
        <taxon>Cyclobacteriaceae</taxon>
        <taxon>Belliella</taxon>
    </lineage>
</organism>
<gene>
    <name evidence="1" type="ORF">MM213_18170</name>
</gene>
<reference evidence="1" key="1">
    <citation type="submission" date="2022-03" db="EMBL/GenBank/DDBJ databases">
        <title>De novo assembled genomes of Belliella spp. (Cyclobacteriaceae) strains.</title>
        <authorList>
            <person name="Szabo A."/>
            <person name="Korponai K."/>
            <person name="Felfoldi T."/>
        </authorList>
    </citation>
    <scope>NUCLEOTIDE SEQUENCE</scope>
    <source>
        <strain evidence="1">DSM 111903</strain>
    </source>
</reference>
<evidence type="ECO:0000313" key="1">
    <source>
        <dbReference type="EMBL" id="MCH7415432.1"/>
    </source>
</evidence>
<comment type="caution">
    <text evidence="1">The sequence shown here is derived from an EMBL/GenBank/DDBJ whole genome shotgun (WGS) entry which is preliminary data.</text>
</comment>
<evidence type="ECO:0000313" key="2">
    <source>
        <dbReference type="Proteomes" id="UP001165430"/>
    </source>
</evidence>
<accession>A0ABS9VG63</accession>
<sequence>MTVRKTLNHKHKYIMPENKINNLTRRVESRISERKFQELLTILSQSQNQTMSSLIRDILCKQKLVVTTYDKSLDVFLEKLSLIHQEINAIGVNANQVVRVFHKTGDLSKKLALAKKLANNLIEVLKKQEQLKNTVSPLLDKWLQK</sequence>
<protein>
    <recommendedName>
        <fullName evidence="3">Mobilization protein</fullName>
    </recommendedName>
</protein>
<dbReference type="Proteomes" id="UP001165430">
    <property type="component" value="Unassembled WGS sequence"/>
</dbReference>
<dbReference type="RefSeq" id="WP_241414318.1">
    <property type="nucleotide sequence ID" value="NZ_JAKZGO010000022.1"/>
</dbReference>
<keyword evidence="2" id="KW-1185">Reference proteome</keyword>
<dbReference type="EMBL" id="JAKZGO010000022">
    <property type="protein sequence ID" value="MCH7415432.1"/>
    <property type="molecule type" value="Genomic_DNA"/>
</dbReference>
<name>A0ABS9VG63_9BACT</name>
<dbReference type="Pfam" id="PF19514">
    <property type="entry name" value="MobC_2"/>
    <property type="match status" value="1"/>
</dbReference>
<proteinExistence type="predicted"/>
<dbReference type="InterPro" id="IPR045788">
    <property type="entry name" value="MobC_2"/>
</dbReference>
<evidence type="ECO:0008006" key="3">
    <source>
        <dbReference type="Google" id="ProtNLM"/>
    </source>
</evidence>